<keyword evidence="1 2" id="KW-0694">RNA-binding</keyword>
<dbReference type="OrthoDB" id="752362at2759"/>
<dbReference type="AlphaFoldDB" id="A0A813VQR4"/>
<accession>A0A813VQR4</accession>
<protein>
    <recommendedName>
        <fullName evidence="3">RRM domain-containing protein</fullName>
    </recommendedName>
</protein>
<proteinExistence type="predicted"/>
<dbReference type="EMBL" id="CAJNOC010001260">
    <property type="protein sequence ID" value="CAF0849385.1"/>
    <property type="molecule type" value="Genomic_DNA"/>
</dbReference>
<sequence>MDLFQNENLSSSESTYSLFGPSKPNHQGLLMISPHVQIQHQPFSDSTNLIKPPTRSNQLSNNGTDRKKLFVGNLPSNTTLDQLIELFSKYGKVNRNLSVVKDDNYAFIHFYSEVDAELAHKELNDSFFKNRYIRVQYSVSQGHIKKSRTVDFTKAQSQLISASSSYSSINSNDNQVHKLSQSQSVMTFANINNSSDFNRQIGRPIKKTAYKSMGSSINLPSFPQSHSFDEIGILANMNQVNYTNYIYLKSLLEQRSQLQQIEEFKLNSTAANLLSSISSLNLNQI</sequence>
<dbReference type="Pfam" id="PF00076">
    <property type="entry name" value="RRM_1"/>
    <property type="match status" value="1"/>
</dbReference>
<dbReference type="SMART" id="SM00360">
    <property type="entry name" value="RRM"/>
    <property type="match status" value="1"/>
</dbReference>
<dbReference type="Gene3D" id="3.30.70.330">
    <property type="match status" value="1"/>
</dbReference>
<evidence type="ECO:0000259" key="3">
    <source>
        <dbReference type="PROSITE" id="PS50102"/>
    </source>
</evidence>
<organism evidence="4 5">
    <name type="scientific">Brachionus calyciflorus</name>
    <dbReference type="NCBI Taxonomy" id="104777"/>
    <lineage>
        <taxon>Eukaryota</taxon>
        <taxon>Metazoa</taxon>
        <taxon>Spiralia</taxon>
        <taxon>Gnathifera</taxon>
        <taxon>Rotifera</taxon>
        <taxon>Eurotatoria</taxon>
        <taxon>Monogononta</taxon>
        <taxon>Pseudotrocha</taxon>
        <taxon>Ploima</taxon>
        <taxon>Brachionidae</taxon>
        <taxon>Brachionus</taxon>
    </lineage>
</organism>
<dbReference type="PROSITE" id="PS50102">
    <property type="entry name" value="RRM"/>
    <property type="match status" value="1"/>
</dbReference>
<comment type="caution">
    <text evidence="4">The sequence shown here is derived from an EMBL/GenBank/DDBJ whole genome shotgun (WGS) entry which is preliminary data.</text>
</comment>
<dbReference type="GO" id="GO:0003723">
    <property type="term" value="F:RNA binding"/>
    <property type="evidence" value="ECO:0007669"/>
    <property type="project" value="UniProtKB-UniRule"/>
</dbReference>
<keyword evidence="5" id="KW-1185">Reference proteome</keyword>
<dbReference type="PANTHER" id="PTHR23189">
    <property type="entry name" value="RNA RECOGNITION MOTIF-CONTAINING"/>
    <property type="match status" value="1"/>
</dbReference>
<gene>
    <name evidence="4" type="ORF">OXX778_LOCUS8867</name>
</gene>
<dbReference type="InterPro" id="IPR035979">
    <property type="entry name" value="RBD_domain_sf"/>
</dbReference>
<dbReference type="Proteomes" id="UP000663879">
    <property type="component" value="Unassembled WGS sequence"/>
</dbReference>
<feature type="domain" description="RRM" evidence="3">
    <location>
        <begin position="67"/>
        <end position="140"/>
    </location>
</feature>
<evidence type="ECO:0000313" key="4">
    <source>
        <dbReference type="EMBL" id="CAF0849385.1"/>
    </source>
</evidence>
<name>A0A813VQR4_9BILA</name>
<dbReference type="InterPro" id="IPR012677">
    <property type="entry name" value="Nucleotide-bd_a/b_plait_sf"/>
</dbReference>
<evidence type="ECO:0000256" key="2">
    <source>
        <dbReference type="PROSITE-ProRule" id="PRU00176"/>
    </source>
</evidence>
<evidence type="ECO:0000256" key="1">
    <source>
        <dbReference type="ARBA" id="ARBA00022884"/>
    </source>
</evidence>
<dbReference type="SUPFAM" id="SSF54928">
    <property type="entry name" value="RNA-binding domain, RBD"/>
    <property type="match status" value="1"/>
</dbReference>
<reference evidence="4" key="1">
    <citation type="submission" date="2021-02" db="EMBL/GenBank/DDBJ databases">
        <authorList>
            <person name="Nowell W R."/>
        </authorList>
    </citation>
    <scope>NUCLEOTIDE SEQUENCE</scope>
    <source>
        <strain evidence="4">Ploen Becks lab</strain>
    </source>
</reference>
<dbReference type="CDD" id="cd00590">
    <property type="entry name" value="RRM_SF"/>
    <property type="match status" value="1"/>
</dbReference>
<dbReference type="InterPro" id="IPR000504">
    <property type="entry name" value="RRM_dom"/>
</dbReference>
<evidence type="ECO:0000313" key="5">
    <source>
        <dbReference type="Proteomes" id="UP000663879"/>
    </source>
</evidence>